<sequence>MKTHLGRRPFTAMELHALFNGYIYSDYKVAKEQPKHWHFWLPLIAYYTGAFSDEIACLTKNDLKTVGEHCFFDFHTNSKLQPRLIPIHPALRHAGLFEFIATLPDENSRLLYDLPAKNGRYSEKARIWFSGEGERQGYLQKCMIPNIDHDGRKVAISSFRINFEQQTRIAAIQAGNKDLFNYLLGFNEFQGDITPFIPDLPLIMLGVRSLPPQLTWTRFINRLKP</sequence>
<accession>A0A244CQZ8</accession>
<name>A0A244CQZ8_PSEDV</name>
<proteinExistence type="predicted"/>
<comment type="caution">
    <text evidence="1">The sequence shown here is derived from an EMBL/GenBank/DDBJ whole genome shotgun (WGS) entry which is preliminary data.</text>
</comment>
<evidence type="ECO:0000313" key="1">
    <source>
        <dbReference type="EMBL" id="OUL57906.1"/>
    </source>
</evidence>
<dbReference type="OrthoDB" id="9784724at2"/>
<reference evidence="1 2" key="1">
    <citation type="submission" date="2017-02" db="EMBL/GenBank/DDBJ databases">
        <title>Pseudoalteromonas ulvae TC14 Genome.</title>
        <authorList>
            <person name="Molmeret M."/>
        </authorList>
    </citation>
    <scope>NUCLEOTIDE SEQUENCE [LARGE SCALE GENOMIC DNA]</scope>
    <source>
        <strain evidence="1">TC14</strain>
    </source>
</reference>
<dbReference type="EMBL" id="MWPV01000003">
    <property type="protein sequence ID" value="OUL57906.1"/>
    <property type="molecule type" value="Genomic_DNA"/>
</dbReference>
<dbReference type="Proteomes" id="UP000194841">
    <property type="component" value="Unassembled WGS sequence"/>
</dbReference>
<gene>
    <name evidence="1" type="ORF">B1199_10655</name>
</gene>
<dbReference type="RefSeq" id="WP_086744487.1">
    <property type="nucleotide sequence ID" value="NZ_MWPV01000003.1"/>
</dbReference>
<organism evidence="1 2">
    <name type="scientific">Pseudoalteromonas ulvae</name>
    <dbReference type="NCBI Taxonomy" id="107327"/>
    <lineage>
        <taxon>Bacteria</taxon>
        <taxon>Pseudomonadati</taxon>
        <taxon>Pseudomonadota</taxon>
        <taxon>Gammaproteobacteria</taxon>
        <taxon>Alteromonadales</taxon>
        <taxon>Pseudoalteromonadaceae</taxon>
        <taxon>Pseudoalteromonas</taxon>
    </lineage>
</organism>
<keyword evidence="2" id="KW-1185">Reference proteome</keyword>
<evidence type="ECO:0000313" key="2">
    <source>
        <dbReference type="Proteomes" id="UP000194841"/>
    </source>
</evidence>
<dbReference type="AlphaFoldDB" id="A0A244CQZ8"/>
<protein>
    <submittedName>
        <fullName evidence="1">Uncharacterized protein</fullName>
    </submittedName>
</protein>